<proteinExistence type="predicted"/>
<dbReference type="RefSeq" id="WP_119531873.1">
    <property type="nucleotide sequence ID" value="NZ_QXTF01000001.1"/>
</dbReference>
<protein>
    <submittedName>
        <fullName evidence="2">PilZ domain-containing protein</fullName>
    </submittedName>
</protein>
<keyword evidence="3" id="KW-1185">Reference proteome</keyword>
<comment type="caution">
    <text evidence="2">The sequence shown here is derived from an EMBL/GenBank/DDBJ whole genome shotgun (WGS) entry which is preliminary data.</text>
</comment>
<dbReference type="OrthoDB" id="9795572at2"/>
<dbReference type="Pfam" id="PF07238">
    <property type="entry name" value="PilZ"/>
    <property type="match status" value="1"/>
</dbReference>
<feature type="domain" description="PilZ" evidence="1">
    <location>
        <begin position="8"/>
        <end position="83"/>
    </location>
</feature>
<evidence type="ECO:0000259" key="1">
    <source>
        <dbReference type="Pfam" id="PF07238"/>
    </source>
</evidence>
<evidence type="ECO:0000313" key="3">
    <source>
        <dbReference type="Proteomes" id="UP000285023"/>
    </source>
</evidence>
<dbReference type="GO" id="GO:0035438">
    <property type="term" value="F:cyclic-di-GMP binding"/>
    <property type="evidence" value="ECO:0007669"/>
    <property type="project" value="InterPro"/>
</dbReference>
<evidence type="ECO:0000313" key="2">
    <source>
        <dbReference type="EMBL" id="RIX32183.1"/>
    </source>
</evidence>
<dbReference type="InterPro" id="IPR009875">
    <property type="entry name" value="PilZ_domain"/>
</dbReference>
<dbReference type="Proteomes" id="UP000285023">
    <property type="component" value="Unassembled WGS sequence"/>
</dbReference>
<accession>A0A418Q2Z5</accession>
<dbReference type="Gene3D" id="2.40.10.220">
    <property type="entry name" value="predicted glycosyltransferase like domains"/>
    <property type="match status" value="1"/>
</dbReference>
<dbReference type="AlphaFoldDB" id="A0A418Q2Z5"/>
<reference evidence="2 3" key="1">
    <citation type="submission" date="2018-09" db="EMBL/GenBank/DDBJ databases">
        <title>Sphingomonas sp. DAC4.</title>
        <authorList>
            <person name="Seo T."/>
        </authorList>
    </citation>
    <scope>NUCLEOTIDE SEQUENCE [LARGE SCALE GENOMIC DNA]</scope>
    <source>
        <strain evidence="2 3">DAC4</strain>
    </source>
</reference>
<name>A0A418Q2Z5_9SPHN</name>
<sequence>MADEKVPRRAERVPLRADIDFRRAGDHRYRVNILDFSPEGCRIESPVQVAIGDTIWISLPGLESIQARVCWIKGWAVGVQFDRPLYPSVFDMMHERMRKAQ</sequence>
<dbReference type="SUPFAM" id="SSF141371">
    <property type="entry name" value="PilZ domain-like"/>
    <property type="match status" value="1"/>
</dbReference>
<organism evidence="2 3">
    <name type="scientific">Sphingomonas edaphi</name>
    <dbReference type="NCBI Taxonomy" id="2315689"/>
    <lineage>
        <taxon>Bacteria</taxon>
        <taxon>Pseudomonadati</taxon>
        <taxon>Pseudomonadota</taxon>
        <taxon>Alphaproteobacteria</taxon>
        <taxon>Sphingomonadales</taxon>
        <taxon>Sphingomonadaceae</taxon>
        <taxon>Sphingomonas</taxon>
    </lineage>
</organism>
<dbReference type="EMBL" id="QXTF01000001">
    <property type="protein sequence ID" value="RIX32183.1"/>
    <property type="molecule type" value="Genomic_DNA"/>
</dbReference>
<gene>
    <name evidence="2" type="ORF">D3M59_04240</name>
</gene>